<reference evidence="1 2" key="1">
    <citation type="journal article" date="2018" name="Evol. Lett.">
        <title>Horizontal gene cluster transfer increased hallucinogenic mushroom diversity.</title>
        <authorList>
            <person name="Reynolds H.T."/>
            <person name="Vijayakumar V."/>
            <person name="Gluck-Thaler E."/>
            <person name="Korotkin H.B."/>
            <person name="Matheny P.B."/>
            <person name="Slot J.C."/>
        </authorList>
    </citation>
    <scope>NUCLEOTIDE SEQUENCE [LARGE SCALE GENOMIC DNA]</scope>
    <source>
        <strain evidence="1 2">2629</strain>
    </source>
</reference>
<evidence type="ECO:0000313" key="1">
    <source>
        <dbReference type="EMBL" id="PPQ73562.1"/>
    </source>
</evidence>
<dbReference type="InParanoid" id="A0A409W501"/>
<keyword evidence="2" id="KW-1185">Reference proteome</keyword>
<dbReference type="AlphaFoldDB" id="A0A409W501"/>
<dbReference type="EMBL" id="NHTK01005810">
    <property type="protein sequence ID" value="PPQ73562.1"/>
    <property type="molecule type" value="Genomic_DNA"/>
</dbReference>
<gene>
    <name evidence="1" type="ORF">CVT24_007447</name>
</gene>
<proteinExistence type="predicted"/>
<sequence>MGTYSKQHSLPISLHLDFTGFLKVYHWVSRHLRNSSSAQSHQSRINTPPPLARPADLDFRLDISIDQGSLGTLFENYDYLNNEDQANPHDFYGDQTDEMPQDEDDIGSDQLSLLGLNLSTFPFTNNAPSLPAPEPIPLPAIQDSSVMTSILFSPMQPGKISPSPPNYNEVTGNTSSHDQQPIQHTTVPAPPNDPLQEIFRLADSLSLALSACPSDVSSLFKLPLVALTIRGPISSADCLTILSRCTQLTELDVTIDRVEQWHGQEEVNPAALRTLSLTIQSNGLTESLLRHIRISDLSQQTVNLKLIWGAIVNDQERTKIYTRSTRQGFIVHTDF</sequence>
<organism evidence="1 2">
    <name type="scientific">Panaeolus cyanescens</name>
    <dbReference type="NCBI Taxonomy" id="181874"/>
    <lineage>
        <taxon>Eukaryota</taxon>
        <taxon>Fungi</taxon>
        <taxon>Dikarya</taxon>
        <taxon>Basidiomycota</taxon>
        <taxon>Agaricomycotina</taxon>
        <taxon>Agaricomycetes</taxon>
        <taxon>Agaricomycetidae</taxon>
        <taxon>Agaricales</taxon>
        <taxon>Agaricineae</taxon>
        <taxon>Galeropsidaceae</taxon>
        <taxon>Panaeolus</taxon>
    </lineage>
</organism>
<dbReference type="Proteomes" id="UP000284842">
    <property type="component" value="Unassembled WGS sequence"/>
</dbReference>
<dbReference type="OrthoDB" id="3131231at2759"/>
<evidence type="ECO:0000313" key="2">
    <source>
        <dbReference type="Proteomes" id="UP000284842"/>
    </source>
</evidence>
<protein>
    <submittedName>
        <fullName evidence="1">Uncharacterized protein</fullName>
    </submittedName>
</protein>
<accession>A0A409W501</accession>
<name>A0A409W501_9AGAR</name>
<comment type="caution">
    <text evidence="1">The sequence shown here is derived from an EMBL/GenBank/DDBJ whole genome shotgun (WGS) entry which is preliminary data.</text>
</comment>